<sequence length="187" mass="21566">MNNVSCVARVTGLNEVLSKEILRLVNLNKTFFARDEVNCPDDLIIEEIMEFSSDKLIFTDKADDLMEEALTLFIAENNLVSNTGGTRKAVGVNSAQEEFKDYTLERVSKFFEVKDVIIDRSNYLVRLKKRTKGVRQFECMHKGDFRIFAYQVPENMHRALIKAGMTFKRGASNNAYYDIKCTNENYF</sequence>
<organism evidence="2 3">
    <name type="scientific">Acinetobacter phage 133</name>
    <dbReference type="NCBI Taxonomy" id="2919552"/>
    <lineage>
        <taxon>Viruses</taxon>
        <taxon>Duplodnaviria</taxon>
        <taxon>Heunggongvirae</taxon>
        <taxon>Uroviricota</taxon>
        <taxon>Caudoviricetes</taxon>
        <taxon>Pantevenvirales</taxon>
        <taxon>Straboviridae</taxon>
        <taxon>Tevenvirinae</taxon>
        <taxon>Centumtrigintavirus</taxon>
        <taxon>Centumtrigintavirus cv133</taxon>
        <taxon>Acinetobacter virus 133</taxon>
    </lineage>
</organism>
<dbReference type="Proteomes" id="UP000000330">
    <property type="component" value="Segment"/>
</dbReference>
<dbReference type="InterPro" id="IPR015241">
    <property type="entry name" value="MotA_Tscrpt_reg_C"/>
</dbReference>
<evidence type="ECO:0000313" key="2">
    <source>
        <dbReference type="EMBL" id="ADJ19566.1"/>
    </source>
</evidence>
<protein>
    <submittedName>
        <fullName evidence="2">MotA activator of middle period transcription</fullName>
    </submittedName>
</protein>
<proteinExistence type="predicted"/>
<dbReference type="SUPFAM" id="SSF69652">
    <property type="entry name" value="DNA-binding C-terminal domain of the transcription factor MotA"/>
    <property type="match status" value="1"/>
</dbReference>
<dbReference type="KEGG" id="vg:10323238"/>
<dbReference type="Gene3D" id="3.90.1150.20">
    <property type="entry name" value="Transcription regulator MotA, C-terminal domain"/>
    <property type="match status" value="1"/>
</dbReference>
<evidence type="ECO:0000259" key="1">
    <source>
        <dbReference type="Pfam" id="PF09158"/>
    </source>
</evidence>
<dbReference type="RefSeq" id="YP_004300832.1">
    <property type="nucleotide sequence ID" value="NC_015250.1"/>
</dbReference>
<dbReference type="EMBL" id="HM114315">
    <property type="protein sequence ID" value="ADJ19566.1"/>
    <property type="molecule type" value="Genomic_DNA"/>
</dbReference>
<feature type="domain" description="Transcription regulator MotA C-terminal" evidence="1">
    <location>
        <begin position="93"/>
        <end position="185"/>
    </location>
</feature>
<gene>
    <name evidence="2" type="primary">motA</name>
    <name evidence="2" type="ORF">Acj133p251</name>
</gene>
<evidence type="ECO:0000313" key="3">
    <source>
        <dbReference type="Proteomes" id="UP000000330"/>
    </source>
</evidence>
<name>D9I6I5_9CAUD</name>
<dbReference type="InterPro" id="IPR036474">
    <property type="entry name" value="MotA_Tscrpt_reg_C_sf"/>
</dbReference>
<dbReference type="Pfam" id="PF09158">
    <property type="entry name" value="MotCF"/>
    <property type="match status" value="1"/>
</dbReference>
<dbReference type="GeneID" id="10323238"/>
<keyword evidence="3" id="KW-1185">Reference proteome</keyword>
<accession>D9I6I5</accession>
<reference evidence="2 3" key="1">
    <citation type="journal article" date="2010" name="Virol. J.">
        <title>Genomes of the T4-related bacteriophages as windows on microbial genome evolution.</title>
        <authorList>
            <person name="Petrov V.M."/>
            <person name="Ratnayaka S."/>
            <person name="Nolan J.M."/>
            <person name="Miller E.S."/>
            <person name="Karam J.D."/>
        </authorList>
    </citation>
    <scope>NUCLEOTIDE SEQUENCE [LARGE SCALE GENOMIC DNA]</scope>
    <source>
        <strain evidence="2">Acj133</strain>
    </source>
</reference>